<name>A0ABW3LG58_9BACL</name>
<protein>
    <submittedName>
        <fullName evidence="1">DNA-binding protein</fullName>
    </submittedName>
</protein>
<keyword evidence="2" id="KW-1185">Reference proteome</keyword>
<proteinExistence type="predicted"/>
<organism evidence="1 2">
    <name type="scientific">Metaplanococcus flavidus</name>
    <dbReference type="NCBI Taxonomy" id="569883"/>
    <lineage>
        <taxon>Bacteria</taxon>
        <taxon>Bacillati</taxon>
        <taxon>Bacillota</taxon>
        <taxon>Bacilli</taxon>
        <taxon>Bacillales</taxon>
        <taxon>Caryophanaceae</taxon>
        <taxon>Metaplanococcus</taxon>
    </lineage>
</organism>
<gene>
    <name evidence="1" type="ORF">ACFQ1X_11895</name>
</gene>
<dbReference type="RefSeq" id="WP_144841682.1">
    <property type="nucleotide sequence ID" value="NZ_JBHTKI010000018.1"/>
</dbReference>
<evidence type="ECO:0000313" key="1">
    <source>
        <dbReference type="EMBL" id="MFD1032132.1"/>
    </source>
</evidence>
<dbReference type="EMBL" id="JBHTKI010000018">
    <property type="protein sequence ID" value="MFD1032132.1"/>
    <property type="molecule type" value="Genomic_DNA"/>
</dbReference>
<reference evidence="2" key="1">
    <citation type="journal article" date="2019" name="Int. J. Syst. Evol. Microbiol.">
        <title>The Global Catalogue of Microorganisms (GCM) 10K type strain sequencing project: providing services to taxonomists for standard genome sequencing and annotation.</title>
        <authorList>
            <consortium name="The Broad Institute Genomics Platform"/>
            <consortium name="The Broad Institute Genome Sequencing Center for Infectious Disease"/>
            <person name="Wu L."/>
            <person name="Ma J."/>
        </authorList>
    </citation>
    <scope>NUCLEOTIDE SEQUENCE [LARGE SCALE GENOMIC DNA]</scope>
    <source>
        <strain evidence="2">CCUG 56756</strain>
    </source>
</reference>
<dbReference type="GO" id="GO:0003677">
    <property type="term" value="F:DNA binding"/>
    <property type="evidence" value="ECO:0007669"/>
    <property type="project" value="UniProtKB-KW"/>
</dbReference>
<accession>A0ABW3LG58</accession>
<sequence>MQRKAAQQELEVVLNEIAQKMISKEWMTLKEGAEYAGVSYNSFKRFQLMGLKIAEVGGIKRVSKKEIDKFLKENSY</sequence>
<keyword evidence="1" id="KW-0238">DNA-binding</keyword>
<comment type="caution">
    <text evidence="1">The sequence shown here is derived from an EMBL/GenBank/DDBJ whole genome shotgun (WGS) entry which is preliminary data.</text>
</comment>
<dbReference type="Proteomes" id="UP001597109">
    <property type="component" value="Unassembled WGS sequence"/>
</dbReference>
<evidence type="ECO:0000313" key="2">
    <source>
        <dbReference type="Proteomes" id="UP001597109"/>
    </source>
</evidence>